<protein>
    <recommendedName>
        <fullName evidence="4">DUF3134 domain-containing protein</fullName>
    </recommendedName>
</protein>
<feature type="compositionally biased region" description="Acidic residues" evidence="1">
    <location>
        <begin position="79"/>
        <end position="92"/>
    </location>
</feature>
<dbReference type="Pfam" id="PF11332">
    <property type="entry name" value="DUF3134"/>
    <property type="match status" value="1"/>
</dbReference>
<dbReference type="OrthoDB" id="542362at2"/>
<name>A0A2T1GBN0_9CYAN</name>
<reference evidence="2 3" key="1">
    <citation type="submission" date="2018-03" db="EMBL/GenBank/DDBJ databases">
        <title>The ancient ancestry and fast evolution of plastids.</title>
        <authorList>
            <person name="Moore K.R."/>
            <person name="Magnabosco C."/>
            <person name="Momper L."/>
            <person name="Gold D.A."/>
            <person name="Bosak T."/>
            <person name="Fournier G.P."/>
        </authorList>
    </citation>
    <scope>NUCLEOTIDE SEQUENCE [LARGE SCALE GENOMIC DNA]</scope>
    <source>
        <strain evidence="2 3">CCALA 037</strain>
    </source>
</reference>
<evidence type="ECO:0000313" key="2">
    <source>
        <dbReference type="EMBL" id="PSB54745.1"/>
    </source>
</evidence>
<comment type="caution">
    <text evidence="2">The sequence shown here is derived from an EMBL/GenBank/DDBJ whole genome shotgun (WGS) entry which is preliminary data.</text>
</comment>
<dbReference type="InterPro" id="IPR021481">
    <property type="entry name" value="DUF3134"/>
</dbReference>
<evidence type="ECO:0008006" key="4">
    <source>
        <dbReference type="Google" id="ProtNLM"/>
    </source>
</evidence>
<evidence type="ECO:0000256" key="1">
    <source>
        <dbReference type="SAM" id="MobiDB-lite"/>
    </source>
</evidence>
<organism evidence="2 3">
    <name type="scientific">Chamaesiphon polymorphus CCALA 037</name>
    <dbReference type="NCBI Taxonomy" id="2107692"/>
    <lineage>
        <taxon>Bacteria</taxon>
        <taxon>Bacillati</taxon>
        <taxon>Cyanobacteriota</taxon>
        <taxon>Cyanophyceae</taxon>
        <taxon>Gomontiellales</taxon>
        <taxon>Chamaesiphonaceae</taxon>
        <taxon>Chamaesiphon</taxon>
    </lineage>
</organism>
<proteinExistence type="predicted"/>
<sequence length="92" mass="10561">MPDSLDLDVLDTFVNPALKQQPRYEPAPVIAVERNTSILEWLEAQGRLIDRDERDPAVSALDQPNTDEELFEDDRSYQEDDDVDDVDDVDEI</sequence>
<accession>A0A2T1GBN0</accession>
<gene>
    <name evidence="2" type="ORF">C7B77_17210</name>
</gene>
<keyword evidence="3" id="KW-1185">Reference proteome</keyword>
<evidence type="ECO:0000313" key="3">
    <source>
        <dbReference type="Proteomes" id="UP000238937"/>
    </source>
</evidence>
<feature type="region of interest" description="Disordered" evidence="1">
    <location>
        <begin position="52"/>
        <end position="92"/>
    </location>
</feature>
<dbReference type="EMBL" id="PVWO01000236">
    <property type="protein sequence ID" value="PSB54745.1"/>
    <property type="molecule type" value="Genomic_DNA"/>
</dbReference>
<dbReference type="AlphaFoldDB" id="A0A2T1GBN0"/>
<dbReference type="Proteomes" id="UP000238937">
    <property type="component" value="Unassembled WGS sequence"/>
</dbReference>